<dbReference type="Pfam" id="PF13830">
    <property type="entry name" value="DUF4192"/>
    <property type="match status" value="2"/>
</dbReference>
<proteinExistence type="predicted"/>
<gene>
    <name evidence="1" type="ORF">FM125_04285</name>
</gene>
<evidence type="ECO:0000313" key="2">
    <source>
        <dbReference type="Proteomes" id="UP000196230"/>
    </source>
</evidence>
<name>A0A1R4ITS8_9MICC</name>
<dbReference type="EMBL" id="FUKP01000025">
    <property type="protein sequence ID" value="SJN22733.1"/>
    <property type="molecule type" value="Genomic_DNA"/>
</dbReference>
<dbReference type="AlphaFoldDB" id="A0A1R4ITS8"/>
<evidence type="ECO:0008006" key="3">
    <source>
        <dbReference type="Google" id="ProtNLM"/>
    </source>
</evidence>
<accession>A0A1R4ITS8</accession>
<evidence type="ECO:0000313" key="1">
    <source>
        <dbReference type="EMBL" id="SJN22733.1"/>
    </source>
</evidence>
<dbReference type="Proteomes" id="UP000196230">
    <property type="component" value="Unassembled WGS sequence"/>
</dbReference>
<organism evidence="1 2">
    <name type="scientific">Micrococcus lylae</name>
    <dbReference type="NCBI Taxonomy" id="1273"/>
    <lineage>
        <taxon>Bacteria</taxon>
        <taxon>Bacillati</taxon>
        <taxon>Actinomycetota</taxon>
        <taxon>Actinomycetes</taxon>
        <taxon>Micrococcales</taxon>
        <taxon>Micrococcaceae</taxon>
        <taxon>Micrococcus</taxon>
    </lineage>
</organism>
<protein>
    <recommendedName>
        <fullName evidence="3">DUF4192 family protein</fullName>
    </recommendedName>
</protein>
<dbReference type="InterPro" id="IPR025447">
    <property type="entry name" value="DUF4192"/>
</dbReference>
<dbReference type="RefSeq" id="WP_087133750.1">
    <property type="nucleotide sequence ID" value="NZ_FUKP01000025.1"/>
</dbReference>
<reference evidence="1 2" key="1">
    <citation type="submission" date="2017-02" db="EMBL/GenBank/DDBJ databases">
        <authorList>
            <person name="Peterson S.W."/>
        </authorList>
    </citation>
    <scope>NUCLEOTIDE SEQUENCE [LARGE SCALE GENOMIC DNA]</scope>
    <source>
        <strain evidence="1 2">2B3F</strain>
    </source>
</reference>
<sequence length="356" mass="38087">MDTTQHTATVPHASARDVDDLLGYIGHVLGRLPRSSLCFITLRGKTMRAVARVDVPVPAPSAEGTRRRWAEAVARAVRSDRDADGCLLVVHEPGLDESVHRPLAPVLRAVLQRAGVPVVAAWCVEDGAAVAWTGEGEDIDVGQDDEPRPIGSPELSAVSLSLMAAEGSIWNSGPGRADVPTPAAQHVPWPLPPDDDEASITAWLGLWARILAGRSHIGVLNRRQAAAPLALPLWRDRLLGMAAVGHDHDAGPDACPVDLFFADSDEAPRWDLLDRLHDELRAAVPDLPVEQAANALAVVGWIAWARGQGSRAGAHLEEAWRLRPGHGLTSLLLRLVEGGRIAGWASNPRTAWRPAG</sequence>